<organism evidence="8 9">
    <name type="scientific">Actinomadura yumaensis</name>
    <dbReference type="NCBI Taxonomy" id="111807"/>
    <lineage>
        <taxon>Bacteria</taxon>
        <taxon>Bacillati</taxon>
        <taxon>Actinomycetota</taxon>
        <taxon>Actinomycetes</taxon>
        <taxon>Streptosporangiales</taxon>
        <taxon>Thermomonosporaceae</taxon>
        <taxon>Actinomadura</taxon>
    </lineage>
</organism>
<evidence type="ECO:0000256" key="5">
    <source>
        <dbReference type="PROSITE-ProRule" id="PRU00339"/>
    </source>
</evidence>
<dbReference type="InterPro" id="IPR016032">
    <property type="entry name" value="Sig_transdc_resp-reg_C-effctor"/>
</dbReference>
<dbReference type="SMART" id="SM00862">
    <property type="entry name" value="Trans_reg_C"/>
    <property type="match status" value="1"/>
</dbReference>
<dbReference type="PANTHER" id="PTHR35807:SF1">
    <property type="entry name" value="TRANSCRIPTIONAL REGULATOR REDD"/>
    <property type="match status" value="1"/>
</dbReference>
<keyword evidence="3 6" id="KW-0238">DNA-binding</keyword>
<dbReference type="InterPro" id="IPR005158">
    <property type="entry name" value="BTAD"/>
</dbReference>
<keyword evidence="2" id="KW-0805">Transcription regulation</keyword>
<reference evidence="9" key="1">
    <citation type="journal article" date="2019" name="Int. J. Syst. Evol. Microbiol.">
        <title>The Global Catalogue of Microorganisms (GCM) 10K type strain sequencing project: providing services to taxonomists for standard genome sequencing and annotation.</title>
        <authorList>
            <consortium name="The Broad Institute Genomics Platform"/>
            <consortium name="The Broad Institute Genome Sequencing Center for Infectious Disease"/>
            <person name="Wu L."/>
            <person name="Ma J."/>
        </authorList>
    </citation>
    <scope>NUCLEOTIDE SEQUENCE [LARGE SCALE GENOMIC DNA]</scope>
    <source>
        <strain evidence="9">JCM 3369</strain>
    </source>
</reference>
<accession>A0ABW2CJ87</accession>
<protein>
    <submittedName>
        <fullName evidence="8">BTAD domain-containing putative transcriptional regulator</fullName>
    </submittedName>
</protein>
<dbReference type="Gene3D" id="1.25.40.10">
    <property type="entry name" value="Tetratricopeptide repeat domain"/>
    <property type="match status" value="1"/>
</dbReference>
<dbReference type="RefSeq" id="WP_160826945.1">
    <property type="nucleotide sequence ID" value="NZ_JBHSXS010000009.1"/>
</dbReference>
<name>A0ABW2CJ87_9ACTN</name>
<gene>
    <name evidence="8" type="ORF">ACFQKB_17950</name>
</gene>
<proteinExistence type="inferred from homology"/>
<dbReference type="InterPro" id="IPR051677">
    <property type="entry name" value="AfsR-DnrI-RedD_regulator"/>
</dbReference>
<dbReference type="SUPFAM" id="SSF46894">
    <property type="entry name" value="C-terminal effector domain of the bipartite response regulators"/>
    <property type="match status" value="1"/>
</dbReference>
<evidence type="ECO:0000313" key="9">
    <source>
        <dbReference type="Proteomes" id="UP001596380"/>
    </source>
</evidence>
<evidence type="ECO:0000256" key="6">
    <source>
        <dbReference type="PROSITE-ProRule" id="PRU01091"/>
    </source>
</evidence>
<dbReference type="InterPro" id="IPR019734">
    <property type="entry name" value="TPR_rpt"/>
</dbReference>
<dbReference type="PANTHER" id="PTHR35807">
    <property type="entry name" value="TRANSCRIPTIONAL REGULATOR REDD-RELATED"/>
    <property type="match status" value="1"/>
</dbReference>
<dbReference type="InterPro" id="IPR036388">
    <property type="entry name" value="WH-like_DNA-bd_sf"/>
</dbReference>
<evidence type="ECO:0000256" key="4">
    <source>
        <dbReference type="ARBA" id="ARBA00023163"/>
    </source>
</evidence>
<feature type="repeat" description="TPR" evidence="5">
    <location>
        <begin position="103"/>
        <end position="136"/>
    </location>
</feature>
<evidence type="ECO:0000259" key="7">
    <source>
        <dbReference type="PROSITE" id="PS51755"/>
    </source>
</evidence>
<sequence length="255" mass="29328">MRYEILGPFQVVDEDGKHTIRARKIRVLLTVLLVRADQVVPVDQLITEIWGEAPPRRATAGLHVYISQIRKFLHRPGAEDPVLTRPPGYLLRLGADELDLRRLELLVNQGRNDFRQGRHDQASAAFEEALDLSADHLPDDLGNGPVLEGFHTWLRETRLECVEMLMESRMMLGRHRELVGDLYQLTTEHPLREVLHRQLMLALYRSGRRADALHAYQSARRTLNEELGLEPCRDLQNLQRSILTSDHRLDLPIPA</sequence>
<dbReference type="InterPro" id="IPR001867">
    <property type="entry name" value="OmpR/PhoB-type_DNA-bd"/>
</dbReference>
<comment type="caution">
    <text evidence="8">The sequence shown here is derived from an EMBL/GenBank/DDBJ whole genome shotgun (WGS) entry which is preliminary data.</text>
</comment>
<dbReference type="Proteomes" id="UP001596380">
    <property type="component" value="Unassembled WGS sequence"/>
</dbReference>
<evidence type="ECO:0000256" key="3">
    <source>
        <dbReference type="ARBA" id="ARBA00023125"/>
    </source>
</evidence>
<keyword evidence="9" id="KW-1185">Reference proteome</keyword>
<comment type="similarity">
    <text evidence="1">Belongs to the AfsR/DnrI/RedD regulatory family.</text>
</comment>
<feature type="domain" description="OmpR/PhoB-type" evidence="7">
    <location>
        <begin position="1"/>
        <end position="93"/>
    </location>
</feature>
<evidence type="ECO:0000256" key="1">
    <source>
        <dbReference type="ARBA" id="ARBA00005820"/>
    </source>
</evidence>
<keyword evidence="4" id="KW-0804">Transcription</keyword>
<dbReference type="PROSITE" id="PS50005">
    <property type="entry name" value="TPR"/>
    <property type="match status" value="1"/>
</dbReference>
<dbReference type="Gene3D" id="1.10.10.10">
    <property type="entry name" value="Winged helix-like DNA-binding domain superfamily/Winged helix DNA-binding domain"/>
    <property type="match status" value="1"/>
</dbReference>
<dbReference type="CDD" id="cd15831">
    <property type="entry name" value="BTAD"/>
    <property type="match status" value="1"/>
</dbReference>
<keyword evidence="5" id="KW-0802">TPR repeat</keyword>
<dbReference type="Pfam" id="PF03704">
    <property type="entry name" value="BTAD"/>
    <property type="match status" value="1"/>
</dbReference>
<dbReference type="Pfam" id="PF00486">
    <property type="entry name" value="Trans_reg_C"/>
    <property type="match status" value="1"/>
</dbReference>
<feature type="DNA-binding region" description="OmpR/PhoB-type" evidence="6">
    <location>
        <begin position="1"/>
        <end position="93"/>
    </location>
</feature>
<evidence type="ECO:0000313" key="8">
    <source>
        <dbReference type="EMBL" id="MFC6881647.1"/>
    </source>
</evidence>
<evidence type="ECO:0000256" key="2">
    <source>
        <dbReference type="ARBA" id="ARBA00023015"/>
    </source>
</evidence>
<dbReference type="InterPro" id="IPR011990">
    <property type="entry name" value="TPR-like_helical_dom_sf"/>
</dbReference>
<dbReference type="SUPFAM" id="SSF48452">
    <property type="entry name" value="TPR-like"/>
    <property type="match status" value="1"/>
</dbReference>
<dbReference type="EMBL" id="JBHSXS010000009">
    <property type="protein sequence ID" value="MFC6881647.1"/>
    <property type="molecule type" value="Genomic_DNA"/>
</dbReference>
<dbReference type="PROSITE" id="PS51755">
    <property type="entry name" value="OMPR_PHOB"/>
    <property type="match status" value="1"/>
</dbReference>
<dbReference type="SMART" id="SM01043">
    <property type="entry name" value="BTAD"/>
    <property type="match status" value="1"/>
</dbReference>